<evidence type="ECO:0000313" key="1">
    <source>
        <dbReference type="EMBL" id="WDD99956.1"/>
    </source>
</evidence>
<dbReference type="AlphaFoldDB" id="A0AAE9YUM7"/>
<accession>A0AAE9YUM7</accession>
<evidence type="ECO:0000313" key="2">
    <source>
        <dbReference type="Proteomes" id="UP000032568"/>
    </source>
</evidence>
<dbReference type="Proteomes" id="UP000032568">
    <property type="component" value="Chromosome"/>
</dbReference>
<organism evidence="1 2">
    <name type="scientific">Thalassomonas actiniarum</name>
    <dbReference type="NCBI Taxonomy" id="485447"/>
    <lineage>
        <taxon>Bacteria</taxon>
        <taxon>Pseudomonadati</taxon>
        <taxon>Pseudomonadota</taxon>
        <taxon>Gammaproteobacteria</taxon>
        <taxon>Alteromonadales</taxon>
        <taxon>Colwelliaceae</taxon>
        <taxon>Thalassomonas</taxon>
    </lineage>
</organism>
<sequence length="258" mass="28356">MLANRKIYTWGKALGVSSGAVDKLLKGAVPGIDIQLSMQHKENCNLTFLNTGKGKPFNVNNFPTSQGMIDYVAELLTTAPWNIYIVRADSLITLVFQQPGQYEYKTKLIDHDVCEVLVGQYTEAVYKYLSTKLECNKVYYPKLSEEVVEQITSGDIGTFALFGDKKTSGILNHLSQATAVLLELPPTVVGEQNTADSHLMRAVIRLIEQAIVENRIELSVETRAKVITAGYNYAVRTGSSASGLDPHGILAILDTIVE</sequence>
<name>A0AAE9YUM7_9GAMM</name>
<dbReference type="EMBL" id="CP059735">
    <property type="protein sequence ID" value="WDD99956.1"/>
    <property type="molecule type" value="Genomic_DNA"/>
</dbReference>
<protein>
    <submittedName>
        <fullName evidence="1">Uncharacterized protein</fullName>
    </submittedName>
</protein>
<reference evidence="1 2" key="2">
    <citation type="journal article" date="2022" name="Mar. Drugs">
        <title>Bioassay-Guided Fractionation Leads to the Detection of Cholic Acid Generated by the Rare Thalassomonas sp.</title>
        <authorList>
            <person name="Pheiffer F."/>
            <person name="Schneider Y.K."/>
            <person name="Hansen E.H."/>
            <person name="Andersen J.H."/>
            <person name="Isaksson J."/>
            <person name="Busche T."/>
            <person name="R C."/>
            <person name="Kalinowski J."/>
            <person name="Zyl L.V."/>
            <person name="Trindade M."/>
        </authorList>
    </citation>
    <scope>NUCLEOTIDE SEQUENCE [LARGE SCALE GENOMIC DNA]</scope>
    <source>
        <strain evidence="1 2">A5K-106</strain>
    </source>
</reference>
<dbReference type="KEGG" id="tact:SG35_004655"/>
<reference evidence="1 2" key="1">
    <citation type="journal article" date="2015" name="Genome Announc.">
        <title>Draft Genome Sequences of Marine Isolates of Thalassomonas viridans and Thalassomonas actiniarum.</title>
        <authorList>
            <person name="Olonade I."/>
            <person name="van Zyl L.J."/>
            <person name="Trindade M."/>
        </authorList>
    </citation>
    <scope>NUCLEOTIDE SEQUENCE [LARGE SCALE GENOMIC DNA]</scope>
    <source>
        <strain evidence="1 2">A5K-106</strain>
    </source>
</reference>
<gene>
    <name evidence="1" type="ORF">SG35_004655</name>
</gene>
<proteinExistence type="predicted"/>
<dbReference type="RefSeq" id="WP_152646536.1">
    <property type="nucleotide sequence ID" value="NZ_CP059735.1"/>
</dbReference>
<keyword evidence="2" id="KW-1185">Reference proteome</keyword>